<feature type="compositionally biased region" description="Polar residues" evidence="5">
    <location>
        <begin position="351"/>
        <end position="381"/>
    </location>
</feature>
<keyword evidence="6" id="KW-1133">Transmembrane helix</keyword>
<keyword evidence="6" id="KW-0472">Membrane</keyword>
<keyword evidence="4" id="KW-0829">Tyrosine-protein kinase</keyword>
<keyword evidence="7" id="KW-0732">Signal</keyword>
<evidence type="ECO:0000256" key="3">
    <source>
        <dbReference type="ARBA" id="ARBA00022777"/>
    </source>
</evidence>
<dbReference type="Proteomes" id="UP000807306">
    <property type="component" value="Unassembled WGS sequence"/>
</dbReference>
<reference evidence="8" key="1">
    <citation type="submission" date="2020-11" db="EMBL/GenBank/DDBJ databases">
        <authorList>
            <consortium name="DOE Joint Genome Institute"/>
            <person name="Ahrendt S."/>
            <person name="Riley R."/>
            <person name="Andreopoulos W."/>
            <person name="Labutti K."/>
            <person name="Pangilinan J."/>
            <person name="Ruiz-Duenas F.J."/>
            <person name="Barrasa J.M."/>
            <person name="Sanchez-Garcia M."/>
            <person name="Camarero S."/>
            <person name="Miyauchi S."/>
            <person name="Serrano A."/>
            <person name="Linde D."/>
            <person name="Babiker R."/>
            <person name="Drula E."/>
            <person name="Ayuso-Fernandez I."/>
            <person name="Pacheco R."/>
            <person name="Padilla G."/>
            <person name="Ferreira P."/>
            <person name="Barriuso J."/>
            <person name="Kellner H."/>
            <person name="Castanera R."/>
            <person name="Alfaro M."/>
            <person name="Ramirez L."/>
            <person name="Pisabarro A.G."/>
            <person name="Kuo A."/>
            <person name="Tritt A."/>
            <person name="Lipzen A."/>
            <person name="He G."/>
            <person name="Yan M."/>
            <person name="Ng V."/>
            <person name="Cullen D."/>
            <person name="Martin F."/>
            <person name="Rosso M.-N."/>
            <person name="Henrissat B."/>
            <person name="Hibbett D."/>
            <person name="Martinez A.T."/>
            <person name="Grigoriev I.V."/>
        </authorList>
    </citation>
    <scope>NUCLEOTIDE SEQUENCE</scope>
    <source>
        <strain evidence="8">CBS 506.95</strain>
    </source>
</reference>
<evidence type="ECO:0000313" key="9">
    <source>
        <dbReference type="Proteomes" id="UP000807306"/>
    </source>
</evidence>
<evidence type="ECO:0000256" key="6">
    <source>
        <dbReference type="SAM" id="Phobius"/>
    </source>
</evidence>
<evidence type="ECO:0000256" key="1">
    <source>
        <dbReference type="ARBA" id="ARBA00011902"/>
    </source>
</evidence>
<feature type="signal peptide" evidence="7">
    <location>
        <begin position="1"/>
        <end position="35"/>
    </location>
</feature>
<feature type="compositionally biased region" description="Low complexity" evidence="5">
    <location>
        <begin position="173"/>
        <end position="184"/>
    </location>
</feature>
<sequence length="387" mass="41075">MAHPSFPSTWSSSPRFSFLKFRLLALCCWLSFGAARRNITIDEDSSLITYFPASSWSKVTGDLDAGGGHMLTDDPNAYATLTYTYVSLWVMSTKWPYEVTTEYVLDGTKRTIIDLQDHNSPNLGTGGGTVASSIVASFIGSSSQTHEIGVFVAPGAKYAVLDRLIFEVEDDPTSTQTPKTATQTVVIQTTPGKSSASGSQSSAASASISHSTRNLSIALGIVGPLLALLVLFLIWWLLSRRRRSRSRTPPPISSPYEPEKSMYSGGGGSVYGAGGPAPGLHHVASYDTAAAMAGYGVPSGPYVPYVPSPSSTPGIAGVGAASYPQIQRPPYPEISDVPEGYNPYTTAGYSSAPSGNMPPQTMDGSDIRSSWVPSNSVYSTDSRGHMR</sequence>
<dbReference type="GO" id="GO:0004714">
    <property type="term" value="F:transmembrane receptor protein tyrosine kinase activity"/>
    <property type="evidence" value="ECO:0007669"/>
    <property type="project" value="UniProtKB-EC"/>
</dbReference>
<evidence type="ECO:0000256" key="4">
    <source>
        <dbReference type="ARBA" id="ARBA00023137"/>
    </source>
</evidence>
<protein>
    <recommendedName>
        <fullName evidence="1">receptor protein-tyrosine kinase</fullName>
        <ecNumber evidence="1">2.7.10.1</ecNumber>
    </recommendedName>
</protein>
<keyword evidence="6" id="KW-0812">Transmembrane</keyword>
<dbReference type="EMBL" id="MU157843">
    <property type="protein sequence ID" value="KAF9529827.1"/>
    <property type="molecule type" value="Genomic_DNA"/>
</dbReference>
<comment type="caution">
    <text evidence="8">The sequence shown here is derived from an EMBL/GenBank/DDBJ whole genome shotgun (WGS) entry which is preliminary data.</text>
</comment>
<proteinExistence type="predicted"/>
<dbReference type="OrthoDB" id="3234968at2759"/>
<keyword evidence="3" id="KW-0418">Kinase</keyword>
<evidence type="ECO:0000256" key="5">
    <source>
        <dbReference type="SAM" id="MobiDB-lite"/>
    </source>
</evidence>
<feature type="chain" id="PRO_5040420819" description="receptor protein-tyrosine kinase" evidence="7">
    <location>
        <begin position="36"/>
        <end position="387"/>
    </location>
</feature>
<dbReference type="EC" id="2.7.10.1" evidence="1"/>
<accession>A0A9P6EJ73</accession>
<dbReference type="Gene3D" id="6.10.250.2930">
    <property type="match status" value="1"/>
</dbReference>
<feature type="region of interest" description="Disordered" evidence="5">
    <location>
        <begin position="171"/>
        <end position="201"/>
    </location>
</feature>
<evidence type="ECO:0000256" key="7">
    <source>
        <dbReference type="SAM" id="SignalP"/>
    </source>
</evidence>
<dbReference type="AlphaFoldDB" id="A0A9P6EJ73"/>
<organism evidence="8 9">
    <name type="scientific">Crepidotus variabilis</name>
    <dbReference type="NCBI Taxonomy" id="179855"/>
    <lineage>
        <taxon>Eukaryota</taxon>
        <taxon>Fungi</taxon>
        <taxon>Dikarya</taxon>
        <taxon>Basidiomycota</taxon>
        <taxon>Agaricomycotina</taxon>
        <taxon>Agaricomycetes</taxon>
        <taxon>Agaricomycetidae</taxon>
        <taxon>Agaricales</taxon>
        <taxon>Agaricineae</taxon>
        <taxon>Crepidotaceae</taxon>
        <taxon>Crepidotus</taxon>
    </lineage>
</organism>
<gene>
    <name evidence="8" type="ORF">CPB83DRAFT_905679</name>
</gene>
<keyword evidence="2" id="KW-0808">Transferase</keyword>
<evidence type="ECO:0000313" key="8">
    <source>
        <dbReference type="EMBL" id="KAF9529827.1"/>
    </source>
</evidence>
<dbReference type="InterPro" id="IPR044912">
    <property type="entry name" value="Egfr_JX_dom"/>
</dbReference>
<feature type="region of interest" description="Disordered" evidence="5">
    <location>
        <begin position="351"/>
        <end position="387"/>
    </location>
</feature>
<name>A0A9P6EJ73_9AGAR</name>
<feature type="transmembrane region" description="Helical" evidence="6">
    <location>
        <begin position="215"/>
        <end position="238"/>
    </location>
</feature>
<keyword evidence="9" id="KW-1185">Reference proteome</keyword>
<evidence type="ECO:0000256" key="2">
    <source>
        <dbReference type="ARBA" id="ARBA00022679"/>
    </source>
</evidence>